<dbReference type="Pfam" id="PF22612">
    <property type="entry name" value="GH113"/>
    <property type="match status" value="1"/>
</dbReference>
<gene>
    <name evidence="2" type="ORF">SAMN04487910_0703</name>
</gene>
<evidence type="ECO:0000313" key="2">
    <source>
        <dbReference type="EMBL" id="SEK51494.1"/>
    </source>
</evidence>
<keyword evidence="1" id="KW-0812">Transmembrane</keyword>
<organism evidence="2 3">
    <name type="scientific">Aquimarina amphilecti</name>
    <dbReference type="NCBI Taxonomy" id="1038014"/>
    <lineage>
        <taxon>Bacteria</taxon>
        <taxon>Pseudomonadati</taxon>
        <taxon>Bacteroidota</taxon>
        <taxon>Flavobacteriia</taxon>
        <taxon>Flavobacteriales</taxon>
        <taxon>Flavobacteriaceae</taxon>
        <taxon>Aquimarina</taxon>
    </lineage>
</organism>
<dbReference type="SUPFAM" id="SSF51445">
    <property type="entry name" value="(Trans)glycosidases"/>
    <property type="match status" value="1"/>
</dbReference>
<reference evidence="2 3" key="1">
    <citation type="submission" date="2016-10" db="EMBL/GenBank/DDBJ databases">
        <authorList>
            <person name="de Groot N.N."/>
        </authorList>
    </citation>
    <scope>NUCLEOTIDE SEQUENCE [LARGE SCALE GENOMIC DNA]</scope>
    <source>
        <strain evidence="2 3">DSM 25232</strain>
    </source>
</reference>
<dbReference type="AlphaFoldDB" id="A0A1H7HMM1"/>
<feature type="transmembrane region" description="Helical" evidence="1">
    <location>
        <begin position="83"/>
        <end position="101"/>
    </location>
</feature>
<proteinExistence type="predicted"/>
<feature type="transmembrane region" description="Helical" evidence="1">
    <location>
        <begin position="41"/>
        <end position="63"/>
    </location>
</feature>
<dbReference type="EMBL" id="FOAB01000001">
    <property type="protein sequence ID" value="SEK51494.1"/>
    <property type="molecule type" value="Genomic_DNA"/>
</dbReference>
<dbReference type="InterPro" id="IPR055151">
    <property type="entry name" value="GH113"/>
</dbReference>
<protein>
    <recommendedName>
        <fullName evidence="4">Glycoside hydrolase family 5 domain-containing protein</fullName>
    </recommendedName>
</protein>
<dbReference type="STRING" id="1038014.SAMN04487910_0703"/>
<keyword evidence="1" id="KW-0472">Membrane</keyword>
<feature type="transmembrane region" description="Helical" evidence="1">
    <location>
        <begin position="122"/>
        <end position="140"/>
    </location>
</feature>
<keyword evidence="3" id="KW-1185">Reference proteome</keyword>
<dbReference type="Proteomes" id="UP000198521">
    <property type="component" value="Unassembled WGS sequence"/>
</dbReference>
<sequence>MFSLNQKKGYSPKIRCNINIYYASNNVLSIITMKKELFTTLSIYICNWIISLVLFVIVAMVTAGVTFLDSFKYFVEALDRTNFLIAIHVLFVILYFLFLILRYFIRIRKKKGFKLMIKQLSLRLFTPVFLLFGTYQFIIIKNSSENFQYNWIPAVENNSGVSKDLYQIDGKHRGMSVFGWNRDKDNANAINDLIKSNIEWVAVIPFLDQENEQTLTMRVPKEIGRWSRRDSLHIKTINALKKKNIHIMLKPHLWLSSGWRSNITHSNELNWNIWFESYRANMIHYAKIAALTEVELFCIGTELKSSLKAQPDKWKSLVKEIKNIYKGKLTYAANWDGEYELIDFWNEMDYIGIQAYFPLTQNQNPDITTVKKGWETHINMLKPLSEKHNKPILFTEVGYKSEASGTIRPWEWGSALSILSKQKSDKTQQIAFEALYQELWNEEWFAGTYIWQWNIRSKKENAAKDLDFSPRYKAAENTIAKWYSTNNCD</sequence>
<dbReference type="InterPro" id="IPR017853">
    <property type="entry name" value="GH"/>
</dbReference>
<dbReference type="CDD" id="cd19608">
    <property type="entry name" value="GH113_mannanase-like"/>
    <property type="match status" value="1"/>
</dbReference>
<name>A0A1H7HMM1_AQUAM</name>
<keyword evidence="1" id="KW-1133">Transmembrane helix</keyword>
<evidence type="ECO:0000313" key="3">
    <source>
        <dbReference type="Proteomes" id="UP000198521"/>
    </source>
</evidence>
<evidence type="ECO:0008006" key="4">
    <source>
        <dbReference type="Google" id="ProtNLM"/>
    </source>
</evidence>
<dbReference type="Gene3D" id="3.20.20.80">
    <property type="entry name" value="Glycosidases"/>
    <property type="match status" value="1"/>
</dbReference>
<accession>A0A1H7HMM1</accession>
<evidence type="ECO:0000256" key="1">
    <source>
        <dbReference type="SAM" id="Phobius"/>
    </source>
</evidence>